<evidence type="ECO:0000313" key="9">
    <source>
        <dbReference type="Proteomes" id="UP000183995"/>
    </source>
</evidence>
<dbReference type="Gene3D" id="3.90.640.20">
    <property type="entry name" value="Heat-shock cognate protein, ATPase"/>
    <property type="match status" value="1"/>
</dbReference>
<dbReference type="Gene3D" id="3.30.457.10">
    <property type="entry name" value="Copper amine oxidase-like, N-terminal domain"/>
    <property type="match status" value="1"/>
</dbReference>
<keyword evidence="2" id="KW-0789">Thiol protease inhibitor</keyword>
<evidence type="ECO:0000259" key="5">
    <source>
        <dbReference type="Pfam" id="PF09394"/>
    </source>
</evidence>
<organism evidence="8 9">
    <name type="scientific">Sporobacter termitidis DSM 10068</name>
    <dbReference type="NCBI Taxonomy" id="1123282"/>
    <lineage>
        <taxon>Bacteria</taxon>
        <taxon>Bacillati</taxon>
        <taxon>Bacillota</taxon>
        <taxon>Clostridia</taxon>
        <taxon>Eubacteriales</taxon>
        <taxon>Oscillospiraceae</taxon>
        <taxon>Sporobacter</taxon>
    </lineage>
</organism>
<dbReference type="Pfam" id="PF07833">
    <property type="entry name" value="Cu_amine_oxidN1"/>
    <property type="match status" value="1"/>
</dbReference>
<dbReference type="InterPro" id="IPR036331">
    <property type="entry name" value="Chagasin-like_sf"/>
</dbReference>
<feature type="chain" id="PRO_5039209894" evidence="3">
    <location>
        <begin position="25"/>
        <end position="473"/>
    </location>
</feature>
<dbReference type="PANTHER" id="PTHR36530">
    <property type="entry name" value="INHIBITOR OF CYSTEINE PEPTIDASE"/>
    <property type="match status" value="1"/>
</dbReference>
<evidence type="ECO:0000259" key="7">
    <source>
        <dbReference type="Pfam" id="PF13739"/>
    </source>
</evidence>
<feature type="domain" description="Proteinase inhibitor I42 chagasin" evidence="5">
    <location>
        <begin position="380"/>
        <end position="468"/>
    </location>
</feature>
<feature type="domain" description="DUF3298" evidence="6">
    <location>
        <begin position="274"/>
        <end position="352"/>
    </location>
</feature>
<keyword evidence="9" id="KW-1185">Reference proteome</keyword>
<keyword evidence="3" id="KW-0732">Signal</keyword>
<dbReference type="InterPro" id="IPR025303">
    <property type="entry name" value="PdaC"/>
</dbReference>
<dbReference type="InterPro" id="IPR018990">
    <property type="entry name" value="Prot_inh_I42_chagasin"/>
</dbReference>
<dbReference type="InterPro" id="IPR037126">
    <property type="entry name" value="PdaC/RsiV-like_sf"/>
</dbReference>
<feature type="domain" description="Deacetylase PdaC" evidence="7">
    <location>
        <begin position="160"/>
        <end position="256"/>
    </location>
</feature>
<feature type="domain" description="Copper amine oxidase-like N-terminal" evidence="4">
    <location>
        <begin position="40"/>
        <end position="141"/>
    </location>
</feature>
<evidence type="ECO:0000259" key="4">
    <source>
        <dbReference type="Pfam" id="PF07833"/>
    </source>
</evidence>
<evidence type="ECO:0000313" key="8">
    <source>
        <dbReference type="EMBL" id="SHH61552.1"/>
    </source>
</evidence>
<accession>A0A1M5UEU4</accession>
<dbReference type="InterPro" id="IPR052781">
    <property type="entry name" value="Cys_protease_inhibitor_I42"/>
</dbReference>
<evidence type="ECO:0000256" key="1">
    <source>
        <dbReference type="ARBA" id="ARBA00022690"/>
    </source>
</evidence>
<protein>
    <submittedName>
        <fullName evidence="8">Inhibitor of cysteine peptidase</fullName>
    </submittedName>
</protein>
<dbReference type="AlphaFoldDB" id="A0A1M5UEU4"/>
<dbReference type="GO" id="GO:0004869">
    <property type="term" value="F:cysteine-type endopeptidase inhibitor activity"/>
    <property type="evidence" value="ECO:0007669"/>
    <property type="project" value="UniProtKB-KW"/>
</dbReference>
<keyword evidence="1" id="KW-0646">Protease inhibitor</keyword>
<dbReference type="Pfam" id="PF09394">
    <property type="entry name" value="Inhibitor_I42"/>
    <property type="match status" value="1"/>
</dbReference>
<dbReference type="SUPFAM" id="SSF141066">
    <property type="entry name" value="ICP-like"/>
    <property type="match status" value="1"/>
</dbReference>
<dbReference type="Gene3D" id="3.30.565.40">
    <property type="entry name" value="Fervidobacterium nodosum Rt17-B1 like"/>
    <property type="match status" value="1"/>
</dbReference>
<proteinExistence type="predicted"/>
<dbReference type="PANTHER" id="PTHR36530:SF1">
    <property type="entry name" value="AMOEBIASIN-1"/>
    <property type="match status" value="1"/>
</dbReference>
<dbReference type="InterPro" id="IPR021729">
    <property type="entry name" value="DUF3298"/>
</dbReference>
<dbReference type="Proteomes" id="UP000183995">
    <property type="component" value="Unassembled WGS sequence"/>
</dbReference>
<feature type="signal peptide" evidence="3">
    <location>
        <begin position="1"/>
        <end position="24"/>
    </location>
</feature>
<dbReference type="Pfam" id="PF13739">
    <property type="entry name" value="PdaC"/>
    <property type="match status" value="1"/>
</dbReference>
<dbReference type="RefSeq" id="WP_073076027.1">
    <property type="nucleotide sequence ID" value="NZ_FQXV01000001.1"/>
</dbReference>
<dbReference type="Gene3D" id="2.60.40.2020">
    <property type="match status" value="1"/>
</dbReference>
<name>A0A1M5UEU4_9FIRM</name>
<reference evidence="8 9" key="1">
    <citation type="submission" date="2016-11" db="EMBL/GenBank/DDBJ databases">
        <authorList>
            <person name="Jaros S."/>
            <person name="Januszkiewicz K."/>
            <person name="Wedrychowicz H."/>
        </authorList>
    </citation>
    <scope>NUCLEOTIDE SEQUENCE [LARGE SCALE GENOMIC DNA]</scope>
    <source>
        <strain evidence="8 9">DSM 10068</strain>
    </source>
</reference>
<dbReference type="InterPro" id="IPR012854">
    <property type="entry name" value="Cu_amine_oxidase-like_N"/>
</dbReference>
<dbReference type="OrthoDB" id="9816096at2"/>
<dbReference type="STRING" id="1123282.SAMN02745823_00488"/>
<evidence type="ECO:0000256" key="2">
    <source>
        <dbReference type="ARBA" id="ARBA00022704"/>
    </source>
</evidence>
<dbReference type="EMBL" id="FQXV01000001">
    <property type="protein sequence ID" value="SHH61552.1"/>
    <property type="molecule type" value="Genomic_DNA"/>
</dbReference>
<dbReference type="SUPFAM" id="SSF55383">
    <property type="entry name" value="Copper amine oxidase, domain N"/>
    <property type="match status" value="1"/>
</dbReference>
<dbReference type="InterPro" id="IPR036582">
    <property type="entry name" value="Mao_N_sf"/>
</dbReference>
<gene>
    <name evidence="8" type="ORF">SAMN02745823_00488</name>
</gene>
<evidence type="ECO:0000259" key="6">
    <source>
        <dbReference type="Pfam" id="PF11738"/>
    </source>
</evidence>
<evidence type="ECO:0000256" key="3">
    <source>
        <dbReference type="SAM" id="SignalP"/>
    </source>
</evidence>
<sequence>MKKLTAVILTLAMLAGILCFSAAAGNKKAPVLLDDQALGADALIDGQTVYLPFRAVCEALGYTVSWSDKDGAATVSAARDGDVVSIDVTNLKVTDNGHLYNAAVFSGQGVYLVSGRTFIESGLFSTAFPAGASYDAKSGRIALSRRYENNVSVVNESVVSQDDYLKTTVQYPQLSDLADTAAQGAVNDILKQAAQSAQIEGQKNAADMAQAIKDGFRSAVGMCETYFNYMITYNQSGLLSVVLSDYQYTGGAHGSTIQTSYTFDLSTGQALKLSDLLDGRTDYTAYIDTVIRKEIDKRVAAGDLSEFDLAPFKDIGADPAFYLANSGVVFYFQQYEYFPYAAGIQEFNVSYSELNQMLNSAFRLLSDGPVTLDPKAENALSAGDIGRVTLGGNPTTGYTWHYAVSDSAVLMLASESYQPSGDPGVGSGGAYVWDFKALKAGTAAITFKYYRDWEGEASATAANTVVYTVNVTE</sequence>
<dbReference type="Pfam" id="PF11738">
    <property type="entry name" value="DUF3298"/>
    <property type="match status" value="1"/>
</dbReference>